<dbReference type="OrthoDB" id="9808602at2"/>
<keyword evidence="4 7" id="KW-0812">Transmembrane</keyword>
<dbReference type="GO" id="GO:0016780">
    <property type="term" value="F:phosphotransferase activity, for other substituted phosphate groups"/>
    <property type="evidence" value="ECO:0007669"/>
    <property type="project" value="TreeGrafter"/>
</dbReference>
<keyword evidence="6 7" id="KW-0472">Membrane</keyword>
<dbReference type="Proteomes" id="UP000320300">
    <property type="component" value="Unassembled WGS sequence"/>
</dbReference>
<accession>A0A521FLL7</accession>
<feature type="transmembrane region" description="Helical" evidence="7">
    <location>
        <begin position="44"/>
        <end position="67"/>
    </location>
</feature>
<keyword evidence="10" id="KW-1185">Reference proteome</keyword>
<organism evidence="9 10">
    <name type="scientific">Pedobacter westerhofensis</name>
    <dbReference type="NCBI Taxonomy" id="425512"/>
    <lineage>
        <taxon>Bacteria</taxon>
        <taxon>Pseudomonadati</taxon>
        <taxon>Bacteroidota</taxon>
        <taxon>Sphingobacteriia</taxon>
        <taxon>Sphingobacteriales</taxon>
        <taxon>Sphingobacteriaceae</taxon>
        <taxon>Pedobacter</taxon>
    </lineage>
</organism>
<feature type="transmembrane region" description="Helical" evidence="7">
    <location>
        <begin position="103"/>
        <end position="130"/>
    </location>
</feature>
<feature type="transmembrane region" description="Helical" evidence="7">
    <location>
        <begin position="79"/>
        <end position="97"/>
    </location>
</feature>
<reference evidence="9 10" key="1">
    <citation type="submission" date="2017-05" db="EMBL/GenBank/DDBJ databases">
        <authorList>
            <person name="Varghese N."/>
            <person name="Submissions S."/>
        </authorList>
    </citation>
    <scope>NUCLEOTIDE SEQUENCE [LARGE SCALE GENOMIC DNA]</scope>
    <source>
        <strain evidence="9 10">DSM 19036</strain>
    </source>
</reference>
<dbReference type="InterPro" id="IPR017475">
    <property type="entry name" value="EPS_sugar_tfrase"/>
</dbReference>
<keyword evidence="3 9" id="KW-0808">Transferase</keyword>
<evidence type="ECO:0000256" key="6">
    <source>
        <dbReference type="ARBA" id="ARBA00023136"/>
    </source>
</evidence>
<dbReference type="Pfam" id="PF13727">
    <property type="entry name" value="CoA_binding_3"/>
    <property type="match status" value="1"/>
</dbReference>
<protein>
    <submittedName>
        <fullName evidence="9">Putative colanic acid biosysnthesis UDP-glucose lipid carrier transferase</fullName>
    </submittedName>
</protein>
<evidence type="ECO:0000256" key="1">
    <source>
        <dbReference type="ARBA" id="ARBA00004141"/>
    </source>
</evidence>
<comment type="similarity">
    <text evidence="2">Belongs to the bacterial sugar transferase family.</text>
</comment>
<dbReference type="Pfam" id="PF02397">
    <property type="entry name" value="Bac_transf"/>
    <property type="match status" value="1"/>
</dbReference>
<evidence type="ECO:0000256" key="3">
    <source>
        <dbReference type="ARBA" id="ARBA00022679"/>
    </source>
</evidence>
<dbReference type="EMBL" id="FXTN01000013">
    <property type="protein sequence ID" value="SMO96480.1"/>
    <property type="molecule type" value="Genomic_DNA"/>
</dbReference>
<evidence type="ECO:0000313" key="9">
    <source>
        <dbReference type="EMBL" id="SMO96480.1"/>
    </source>
</evidence>
<name>A0A521FLL7_9SPHI</name>
<feature type="domain" description="Bacterial sugar transferase" evidence="8">
    <location>
        <begin position="269"/>
        <end position="455"/>
    </location>
</feature>
<dbReference type="AlphaFoldDB" id="A0A521FLL7"/>
<keyword evidence="5 7" id="KW-1133">Transmembrane helix</keyword>
<dbReference type="RefSeq" id="WP_142530519.1">
    <property type="nucleotide sequence ID" value="NZ_CBCSJO010000012.1"/>
</dbReference>
<comment type="subcellular location">
    <subcellularLocation>
        <location evidence="1">Membrane</location>
        <topology evidence="1">Multi-pass membrane protein</topology>
    </subcellularLocation>
</comment>
<dbReference type="PANTHER" id="PTHR30576:SF0">
    <property type="entry name" value="UNDECAPRENYL-PHOSPHATE N-ACETYLGALACTOSAMINYL 1-PHOSPHATE TRANSFERASE-RELATED"/>
    <property type="match status" value="1"/>
</dbReference>
<evidence type="ECO:0000256" key="7">
    <source>
        <dbReference type="SAM" id="Phobius"/>
    </source>
</evidence>
<dbReference type="Gene3D" id="3.40.50.720">
    <property type="entry name" value="NAD(P)-binding Rossmann-like Domain"/>
    <property type="match status" value="1"/>
</dbReference>
<proteinExistence type="inferred from homology"/>
<evidence type="ECO:0000256" key="2">
    <source>
        <dbReference type="ARBA" id="ARBA00006464"/>
    </source>
</evidence>
<evidence type="ECO:0000256" key="5">
    <source>
        <dbReference type="ARBA" id="ARBA00022989"/>
    </source>
</evidence>
<dbReference type="InterPro" id="IPR003362">
    <property type="entry name" value="Bact_transf"/>
</dbReference>
<dbReference type="GO" id="GO:0016020">
    <property type="term" value="C:membrane"/>
    <property type="evidence" value="ECO:0007669"/>
    <property type="project" value="UniProtKB-SubCell"/>
</dbReference>
<dbReference type="NCBIfam" id="TIGR03025">
    <property type="entry name" value="EPS_sugtrans"/>
    <property type="match status" value="1"/>
</dbReference>
<dbReference type="PANTHER" id="PTHR30576">
    <property type="entry name" value="COLANIC BIOSYNTHESIS UDP-GLUCOSE LIPID CARRIER TRANSFERASE"/>
    <property type="match status" value="1"/>
</dbReference>
<sequence length="462" mass="53736">MNSRYTNLYRIFFLLADLIALNVIFLFLLSRLEALPTADMKNYTILYMAGNAIWLVWSYVTATYIIYKNVKLKLITSRTLSSLLLFCLSVIIFAAVVNFKYDWFFITCLLFGFSTFILVSRLMLISYVLYSRNSRFYTNVVIIGCNDISRSLIGMIYNNNRNVRIQGYFDYPPADFNQGDYPFLGDIKDCLDFAVNNHISEIYCTLSPESSSELYQMAEEAEKHFIRFRFVPDLRKFIDRKVHVDFIDHMPVLSLRSEPMEYQTAQIKKRVFDVIMSLAISVMLLSWLLPILAIIIKLDSPGPVFFTQKRSGKNNKEFSCLKLRSLKAHNNADGAVAQVTKNDNRTTRVGRFLRKSNLDELPQFLNVLMGQMSIVGSRPHMLKHTEDFSSMENEYMVRHLSKPGVTGWAQINGHRGEIKQPGQLRQRLEHDIWYIENWNIWLDIKIVMMTVYVTIKGDKNAY</sequence>
<evidence type="ECO:0000313" key="10">
    <source>
        <dbReference type="Proteomes" id="UP000320300"/>
    </source>
</evidence>
<feature type="transmembrane region" description="Helical" evidence="7">
    <location>
        <begin position="274"/>
        <end position="296"/>
    </location>
</feature>
<feature type="transmembrane region" description="Helical" evidence="7">
    <location>
        <begin position="12"/>
        <end position="32"/>
    </location>
</feature>
<gene>
    <name evidence="9" type="ORF">SAMN06265348_11392</name>
</gene>
<evidence type="ECO:0000256" key="4">
    <source>
        <dbReference type="ARBA" id="ARBA00022692"/>
    </source>
</evidence>
<evidence type="ECO:0000259" key="8">
    <source>
        <dbReference type="Pfam" id="PF02397"/>
    </source>
</evidence>